<dbReference type="PRINTS" id="PR00038">
    <property type="entry name" value="HTHLUXR"/>
</dbReference>
<dbReference type="InterPro" id="IPR058245">
    <property type="entry name" value="NreC/VraR/RcsB-like_REC"/>
</dbReference>
<dbReference type="Pfam" id="PF00196">
    <property type="entry name" value="GerE"/>
    <property type="match status" value="1"/>
</dbReference>
<evidence type="ECO:0000313" key="8">
    <source>
        <dbReference type="EMBL" id="TQN30928.1"/>
    </source>
</evidence>
<keyword evidence="4" id="KW-0804">Transcription</keyword>
<accession>A0A543NGE9</accession>
<dbReference type="GO" id="GO:0006355">
    <property type="term" value="P:regulation of DNA-templated transcription"/>
    <property type="evidence" value="ECO:0007669"/>
    <property type="project" value="InterPro"/>
</dbReference>
<evidence type="ECO:0000256" key="3">
    <source>
        <dbReference type="ARBA" id="ARBA00023125"/>
    </source>
</evidence>
<dbReference type="PANTHER" id="PTHR43214:SF24">
    <property type="entry name" value="TRANSCRIPTIONAL REGULATORY PROTEIN NARL-RELATED"/>
    <property type="match status" value="1"/>
</dbReference>
<evidence type="ECO:0000256" key="5">
    <source>
        <dbReference type="PROSITE-ProRule" id="PRU00169"/>
    </source>
</evidence>
<name>A0A543NGE9_9ACTN</name>
<evidence type="ECO:0000256" key="2">
    <source>
        <dbReference type="ARBA" id="ARBA00023015"/>
    </source>
</evidence>
<feature type="modified residue" description="4-aspartylphosphate" evidence="5">
    <location>
        <position position="58"/>
    </location>
</feature>
<dbReference type="PROSITE" id="PS00622">
    <property type="entry name" value="HTH_LUXR_1"/>
    <property type="match status" value="1"/>
</dbReference>
<dbReference type="SMART" id="SM00448">
    <property type="entry name" value="REC"/>
    <property type="match status" value="1"/>
</dbReference>
<organism evidence="8 9">
    <name type="scientific">Haloactinospora alba</name>
    <dbReference type="NCBI Taxonomy" id="405555"/>
    <lineage>
        <taxon>Bacteria</taxon>
        <taxon>Bacillati</taxon>
        <taxon>Actinomycetota</taxon>
        <taxon>Actinomycetes</taxon>
        <taxon>Streptosporangiales</taxon>
        <taxon>Nocardiopsidaceae</taxon>
        <taxon>Haloactinospora</taxon>
    </lineage>
</organism>
<dbReference type="GO" id="GO:0000160">
    <property type="term" value="P:phosphorelay signal transduction system"/>
    <property type="evidence" value="ECO:0007669"/>
    <property type="project" value="InterPro"/>
</dbReference>
<keyword evidence="3" id="KW-0238">DNA-binding</keyword>
<dbReference type="Gene3D" id="3.40.50.2300">
    <property type="match status" value="1"/>
</dbReference>
<dbReference type="CDD" id="cd06170">
    <property type="entry name" value="LuxR_C_like"/>
    <property type="match status" value="1"/>
</dbReference>
<sequence length="218" mass="23254">MTQNRTRALVVDDNPVVRAGLLALLEASGTIEVIGEAGDGREAIDQAQRIQPDIALLDVRMPVVDGMTAVEHLVPIAPVMMLTHTEDPETIQTTLRRGASGYLVHGAFTAEELDTAVHNVIAGDRNPLSPSAVGALVNAVREPSSAPAPAEHPPGYLGLSEREVEIMKLISKGLSNPQIGGQLFLAEKTVKNHVNRIFSKLDVSSRAAAIARWNGTHD</sequence>
<dbReference type="PROSITE" id="PS50110">
    <property type="entry name" value="RESPONSE_REGULATORY"/>
    <property type="match status" value="1"/>
</dbReference>
<dbReference type="PROSITE" id="PS50043">
    <property type="entry name" value="HTH_LUXR_2"/>
    <property type="match status" value="1"/>
</dbReference>
<dbReference type="CDD" id="cd17535">
    <property type="entry name" value="REC_NarL-like"/>
    <property type="match status" value="1"/>
</dbReference>
<dbReference type="InterPro" id="IPR011006">
    <property type="entry name" value="CheY-like_superfamily"/>
</dbReference>
<evidence type="ECO:0000256" key="1">
    <source>
        <dbReference type="ARBA" id="ARBA00022553"/>
    </source>
</evidence>
<dbReference type="GO" id="GO:0003677">
    <property type="term" value="F:DNA binding"/>
    <property type="evidence" value="ECO:0007669"/>
    <property type="project" value="UniProtKB-KW"/>
</dbReference>
<dbReference type="SMART" id="SM00421">
    <property type="entry name" value="HTH_LUXR"/>
    <property type="match status" value="1"/>
</dbReference>
<feature type="domain" description="HTH luxR-type" evidence="6">
    <location>
        <begin position="152"/>
        <end position="217"/>
    </location>
</feature>
<dbReference type="RefSeq" id="WP_141922214.1">
    <property type="nucleotide sequence ID" value="NZ_VFQC01000001.1"/>
</dbReference>
<keyword evidence="1 5" id="KW-0597">Phosphoprotein</keyword>
<dbReference type="Proteomes" id="UP000317422">
    <property type="component" value="Unassembled WGS sequence"/>
</dbReference>
<evidence type="ECO:0000259" key="6">
    <source>
        <dbReference type="PROSITE" id="PS50043"/>
    </source>
</evidence>
<dbReference type="OrthoDB" id="4172435at2"/>
<evidence type="ECO:0000259" key="7">
    <source>
        <dbReference type="PROSITE" id="PS50110"/>
    </source>
</evidence>
<dbReference type="InterPro" id="IPR039420">
    <property type="entry name" value="WalR-like"/>
</dbReference>
<dbReference type="PANTHER" id="PTHR43214">
    <property type="entry name" value="TWO-COMPONENT RESPONSE REGULATOR"/>
    <property type="match status" value="1"/>
</dbReference>
<dbReference type="SUPFAM" id="SSF52172">
    <property type="entry name" value="CheY-like"/>
    <property type="match status" value="1"/>
</dbReference>
<protein>
    <submittedName>
        <fullName evidence="8">LuxR family two component transcriptional regulator</fullName>
    </submittedName>
</protein>
<dbReference type="EMBL" id="VFQC01000001">
    <property type="protein sequence ID" value="TQN30928.1"/>
    <property type="molecule type" value="Genomic_DNA"/>
</dbReference>
<dbReference type="InterPro" id="IPR000792">
    <property type="entry name" value="Tscrpt_reg_LuxR_C"/>
</dbReference>
<reference evidence="8 9" key="1">
    <citation type="submission" date="2019-06" db="EMBL/GenBank/DDBJ databases">
        <title>Sequencing the genomes of 1000 actinobacteria strains.</title>
        <authorList>
            <person name="Klenk H.-P."/>
        </authorList>
    </citation>
    <scope>NUCLEOTIDE SEQUENCE [LARGE SCALE GENOMIC DNA]</scope>
    <source>
        <strain evidence="8 9">DSM 45015</strain>
    </source>
</reference>
<feature type="domain" description="Response regulatory" evidence="7">
    <location>
        <begin position="7"/>
        <end position="120"/>
    </location>
</feature>
<proteinExistence type="predicted"/>
<evidence type="ECO:0000256" key="4">
    <source>
        <dbReference type="ARBA" id="ARBA00023163"/>
    </source>
</evidence>
<gene>
    <name evidence="8" type="ORF">FHX37_0816</name>
</gene>
<evidence type="ECO:0000313" key="9">
    <source>
        <dbReference type="Proteomes" id="UP000317422"/>
    </source>
</evidence>
<dbReference type="AlphaFoldDB" id="A0A543NGE9"/>
<keyword evidence="2" id="KW-0805">Transcription regulation</keyword>
<dbReference type="InterPro" id="IPR001789">
    <property type="entry name" value="Sig_transdc_resp-reg_receiver"/>
</dbReference>
<dbReference type="Pfam" id="PF00072">
    <property type="entry name" value="Response_reg"/>
    <property type="match status" value="1"/>
</dbReference>
<comment type="caution">
    <text evidence="8">The sequence shown here is derived from an EMBL/GenBank/DDBJ whole genome shotgun (WGS) entry which is preliminary data.</text>
</comment>
<keyword evidence="9" id="KW-1185">Reference proteome</keyword>